<evidence type="ECO:0000313" key="4">
    <source>
        <dbReference type="Proteomes" id="UP000260665"/>
    </source>
</evidence>
<name>A0A3E1RGM5_9BURK</name>
<dbReference type="InterPro" id="IPR006680">
    <property type="entry name" value="Amidohydro-rel"/>
</dbReference>
<comment type="caution">
    <text evidence="3">The sequence shown here is derived from an EMBL/GenBank/DDBJ whole genome shotgun (WGS) entry which is preliminary data.</text>
</comment>
<feature type="domain" description="Amidohydrolase-related" evidence="2">
    <location>
        <begin position="3"/>
        <end position="287"/>
    </location>
</feature>
<protein>
    <submittedName>
        <fullName evidence="3">Amidohydrolase</fullName>
    </submittedName>
</protein>
<dbReference type="InterPro" id="IPR052350">
    <property type="entry name" value="Metallo-dep_Lactonases"/>
</dbReference>
<sequence length="293" mass="33019">MKIDTHQHYWRYEAQDFPWISDAMPSLQRDCLPADVGPALHSAGVDAVLAVQARSREDETDYLLGLAKTNPQIVGVVGWIDLCAADVSDKLSRYADQPLLKGFRHILQDEPQLPALLRNPDFNRGMKAVQKRGLVYEVLVFDRQMSSVLEFCGRHNAHWLVLDHVGKPCIRDWMTKAEVPGRWLACMRALAAMPHVVCKLSGLVTEADWSQGHGVQPQDSRTMLECFDRALDLFGPNRLLYGSDWPVCQLAAPYAEVHSLAQRWASTRLTQHEQDAFWGVNAQRCYALAAADQ</sequence>
<organism evidence="3 4">
    <name type="scientific">Rhodoferax lacus</name>
    <dbReference type="NCBI Taxonomy" id="2184758"/>
    <lineage>
        <taxon>Bacteria</taxon>
        <taxon>Pseudomonadati</taxon>
        <taxon>Pseudomonadota</taxon>
        <taxon>Betaproteobacteria</taxon>
        <taxon>Burkholderiales</taxon>
        <taxon>Comamonadaceae</taxon>
        <taxon>Rhodoferax</taxon>
    </lineage>
</organism>
<dbReference type="InterPro" id="IPR032466">
    <property type="entry name" value="Metal_Hydrolase"/>
</dbReference>
<evidence type="ECO:0000256" key="1">
    <source>
        <dbReference type="ARBA" id="ARBA00038310"/>
    </source>
</evidence>
<comment type="similarity">
    <text evidence="1">Belongs to the metallo-dependent hydrolases superfamily.</text>
</comment>
<dbReference type="PANTHER" id="PTHR43569:SF2">
    <property type="entry name" value="AMIDOHYDROLASE-RELATED DOMAIN-CONTAINING PROTEIN"/>
    <property type="match status" value="1"/>
</dbReference>
<dbReference type="GO" id="GO:0016787">
    <property type="term" value="F:hydrolase activity"/>
    <property type="evidence" value="ECO:0007669"/>
    <property type="project" value="UniProtKB-KW"/>
</dbReference>
<dbReference type="Pfam" id="PF04909">
    <property type="entry name" value="Amidohydro_2"/>
    <property type="match status" value="1"/>
</dbReference>
<reference evidence="3 4" key="1">
    <citation type="submission" date="2018-05" db="EMBL/GenBank/DDBJ databases">
        <title>Rhodoferax soyangensis sp.nov., isolated from an oligotrophic freshwater lake.</title>
        <authorList>
            <person name="Park M."/>
        </authorList>
    </citation>
    <scope>NUCLEOTIDE SEQUENCE [LARGE SCALE GENOMIC DNA]</scope>
    <source>
        <strain evidence="3 4">IMCC26218</strain>
    </source>
</reference>
<evidence type="ECO:0000313" key="3">
    <source>
        <dbReference type="EMBL" id="RFO98535.1"/>
    </source>
</evidence>
<dbReference type="AlphaFoldDB" id="A0A3E1RGM5"/>
<accession>A0A3E1RGM5</accession>
<dbReference type="EMBL" id="QFZK01000001">
    <property type="protein sequence ID" value="RFO98535.1"/>
    <property type="molecule type" value="Genomic_DNA"/>
</dbReference>
<gene>
    <name evidence="3" type="ORF">DIC66_01205</name>
</gene>
<dbReference type="OrthoDB" id="9787654at2"/>
<dbReference type="PANTHER" id="PTHR43569">
    <property type="entry name" value="AMIDOHYDROLASE"/>
    <property type="match status" value="1"/>
</dbReference>
<dbReference type="RefSeq" id="WP_117173232.1">
    <property type="nucleotide sequence ID" value="NZ_QFZK01000001.1"/>
</dbReference>
<evidence type="ECO:0000259" key="2">
    <source>
        <dbReference type="Pfam" id="PF04909"/>
    </source>
</evidence>
<dbReference type="SUPFAM" id="SSF51556">
    <property type="entry name" value="Metallo-dependent hydrolases"/>
    <property type="match status" value="1"/>
</dbReference>
<dbReference type="Proteomes" id="UP000260665">
    <property type="component" value="Unassembled WGS sequence"/>
</dbReference>
<dbReference type="Gene3D" id="3.20.20.140">
    <property type="entry name" value="Metal-dependent hydrolases"/>
    <property type="match status" value="1"/>
</dbReference>
<keyword evidence="3" id="KW-0378">Hydrolase</keyword>
<proteinExistence type="inferred from homology"/>
<keyword evidence="4" id="KW-1185">Reference proteome</keyword>